<keyword evidence="2" id="KW-1003">Cell membrane</keyword>
<protein>
    <submittedName>
        <fullName evidence="8">MFS transporter</fullName>
    </submittedName>
</protein>
<feature type="transmembrane region" description="Helical" evidence="6">
    <location>
        <begin position="237"/>
        <end position="255"/>
    </location>
</feature>
<sequence length="394" mass="39149">MPFALLLLGLAVFAQGTSEFMLSGLVPDIARDLGVSVPAAGALTSAFAVGMVVGAPLMAGLARRWSRRGALLGFLGVFLGVHVVGAVTDSFGVLLATRVVGALANAGFLAVALVTAVHMVEPDAKGRATSTLLGGVTLACVVGVPAGASLGQLWGWRAAFWAVALVSVPAVVAVAKSVPDGVGDTARPALRGELASLRGPRLRLALLLGALVNGATFCTFTYLALLVTHVTGLGGGWVPLVLALFGAGSFVGVTVRGRFADRRPGVVLGAGGIALCLGWAAFALGAGTPAVALGLVFVQGALSFGVGSTLISRALYAAPGAPTLAGGFATAAFNVGAALGPWLGGTAIGAGLGYRSPLWVSAVLVALSLVVAGWSAARRRRGAARGRTRASASV</sequence>
<evidence type="ECO:0000256" key="2">
    <source>
        <dbReference type="ARBA" id="ARBA00022475"/>
    </source>
</evidence>
<feature type="transmembrane region" description="Helical" evidence="6">
    <location>
        <begin position="69"/>
        <end position="87"/>
    </location>
</feature>
<dbReference type="RefSeq" id="WP_194040194.1">
    <property type="nucleotide sequence ID" value="NZ_CP063373.1"/>
</dbReference>
<dbReference type="PANTHER" id="PTHR43124:SF3">
    <property type="entry name" value="CHLORAMPHENICOL EFFLUX PUMP RV0191"/>
    <property type="match status" value="1"/>
</dbReference>
<dbReference type="InterPro" id="IPR036259">
    <property type="entry name" value="MFS_trans_sf"/>
</dbReference>
<proteinExistence type="predicted"/>
<dbReference type="InterPro" id="IPR020846">
    <property type="entry name" value="MFS_dom"/>
</dbReference>
<dbReference type="Pfam" id="PF07690">
    <property type="entry name" value="MFS_1"/>
    <property type="match status" value="1"/>
</dbReference>
<dbReference type="InterPro" id="IPR011701">
    <property type="entry name" value="MFS"/>
</dbReference>
<dbReference type="AlphaFoldDB" id="A0A7M2SG99"/>
<organism evidence="8 9">
    <name type="scientific">Streptomyces ferrugineus</name>
    <dbReference type="NCBI Taxonomy" id="1413221"/>
    <lineage>
        <taxon>Bacteria</taxon>
        <taxon>Bacillati</taxon>
        <taxon>Actinomycetota</taxon>
        <taxon>Actinomycetes</taxon>
        <taxon>Kitasatosporales</taxon>
        <taxon>Streptomycetaceae</taxon>
        <taxon>Streptomyces</taxon>
    </lineage>
</organism>
<evidence type="ECO:0000256" key="4">
    <source>
        <dbReference type="ARBA" id="ARBA00022989"/>
    </source>
</evidence>
<dbReference type="EMBL" id="CP063373">
    <property type="protein sequence ID" value="QOV35336.1"/>
    <property type="molecule type" value="Genomic_DNA"/>
</dbReference>
<dbReference type="KEGG" id="sfeu:IM697_35560"/>
<feature type="domain" description="Major facilitator superfamily (MFS) profile" evidence="7">
    <location>
        <begin position="4"/>
        <end position="380"/>
    </location>
</feature>
<keyword evidence="4 6" id="KW-1133">Transmembrane helix</keyword>
<comment type="subcellular location">
    <subcellularLocation>
        <location evidence="1">Cell membrane</location>
        <topology evidence="1">Multi-pass membrane protein</topology>
    </subcellularLocation>
</comment>
<feature type="transmembrane region" description="Helical" evidence="6">
    <location>
        <begin position="323"/>
        <end position="344"/>
    </location>
</feature>
<keyword evidence="9" id="KW-1185">Reference proteome</keyword>
<name>A0A7M2SG99_9ACTN</name>
<feature type="transmembrane region" description="Helical" evidence="6">
    <location>
        <begin position="267"/>
        <end position="284"/>
    </location>
</feature>
<dbReference type="Gene3D" id="1.20.1250.20">
    <property type="entry name" value="MFS general substrate transporter like domains"/>
    <property type="match status" value="2"/>
</dbReference>
<evidence type="ECO:0000313" key="8">
    <source>
        <dbReference type="EMBL" id="QOV35336.1"/>
    </source>
</evidence>
<dbReference type="GO" id="GO:0022857">
    <property type="term" value="F:transmembrane transporter activity"/>
    <property type="evidence" value="ECO:0007669"/>
    <property type="project" value="InterPro"/>
</dbReference>
<feature type="transmembrane region" description="Helical" evidence="6">
    <location>
        <begin position="132"/>
        <end position="154"/>
    </location>
</feature>
<keyword evidence="5 6" id="KW-0472">Membrane</keyword>
<evidence type="ECO:0000256" key="6">
    <source>
        <dbReference type="SAM" id="Phobius"/>
    </source>
</evidence>
<feature type="transmembrane region" description="Helical" evidence="6">
    <location>
        <begin position="290"/>
        <end position="311"/>
    </location>
</feature>
<dbReference type="NCBIfam" id="NF033135">
    <property type="entry name" value="cmx_cmrA"/>
    <property type="match status" value="1"/>
</dbReference>
<dbReference type="GO" id="GO:0005886">
    <property type="term" value="C:plasma membrane"/>
    <property type="evidence" value="ECO:0007669"/>
    <property type="project" value="UniProtKB-SubCell"/>
</dbReference>
<feature type="transmembrane region" description="Helical" evidence="6">
    <location>
        <begin position="160"/>
        <end position="183"/>
    </location>
</feature>
<evidence type="ECO:0000259" key="7">
    <source>
        <dbReference type="PROSITE" id="PS50850"/>
    </source>
</evidence>
<dbReference type="PROSITE" id="PS50850">
    <property type="entry name" value="MFS"/>
    <property type="match status" value="1"/>
</dbReference>
<dbReference type="CDD" id="cd17324">
    <property type="entry name" value="MFS_NepI_like"/>
    <property type="match status" value="1"/>
</dbReference>
<feature type="transmembrane region" description="Helical" evidence="6">
    <location>
        <begin position="356"/>
        <end position="377"/>
    </location>
</feature>
<accession>A0A7M2SG99</accession>
<feature type="transmembrane region" description="Helical" evidence="6">
    <location>
        <begin position="99"/>
        <end position="120"/>
    </location>
</feature>
<dbReference type="SUPFAM" id="SSF103473">
    <property type="entry name" value="MFS general substrate transporter"/>
    <property type="match status" value="1"/>
</dbReference>
<evidence type="ECO:0000313" key="9">
    <source>
        <dbReference type="Proteomes" id="UP000594205"/>
    </source>
</evidence>
<feature type="transmembrane region" description="Helical" evidence="6">
    <location>
        <begin position="204"/>
        <end position="225"/>
    </location>
</feature>
<evidence type="ECO:0000256" key="5">
    <source>
        <dbReference type="ARBA" id="ARBA00023136"/>
    </source>
</evidence>
<feature type="transmembrane region" description="Helical" evidence="6">
    <location>
        <begin position="38"/>
        <end position="62"/>
    </location>
</feature>
<dbReference type="InterPro" id="IPR050189">
    <property type="entry name" value="MFS_Efflux_Transporters"/>
</dbReference>
<gene>
    <name evidence="8" type="ORF">IM697_35560</name>
</gene>
<reference evidence="8 9" key="1">
    <citation type="submission" date="2020-10" db="EMBL/GenBank/DDBJ databases">
        <title>Streptomyces ferrugineus complate genome analysis.</title>
        <authorList>
            <person name="Anwar N."/>
        </authorList>
    </citation>
    <scope>NUCLEOTIDE SEQUENCE [LARGE SCALE GENOMIC DNA]</scope>
    <source>
        <strain evidence="8 9">CCTCC AA2014009</strain>
    </source>
</reference>
<evidence type="ECO:0000256" key="3">
    <source>
        <dbReference type="ARBA" id="ARBA00022692"/>
    </source>
</evidence>
<dbReference type="Proteomes" id="UP000594205">
    <property type="component" value="Chromosome"/>
</dbReference>
<keyword evidence="3 6" id="KW-0812">Transmembrane</keyword>
<evidence type="ECO:0000256" key="1">
    <source>
        <dbReference type="ARBA" id="ARBA00004651"/>
    </source>
</evidence>
<dbReference type="PANTHER" id="PTHR43124">
    <property type="entry name" value="PURINE EFFLUX PUMP PBUE"/>
    <property type="match status" value="1"/>
</dbReference>